<sequence length="37" mass="4460">MRDDLKKIIPHFLAFLNNKMTSDLMSLYREELNVEYA</sequence>
<protein>
    <submittedName>
        <fullName evidence="1">Uncharacterized protein</fullName>
    </submittedName>
</protein>
<name>A0A6N4X725_9FLAO</name>
<keyword evidence="2" id="KW-1185">Reference proteome</keyword>
<dbReference type="AlphaFoldDB" id="A0A6N4X725"/>
<accession>A0A6N4X725</accession>
<reference evidence="1 2" key="1">
    <citation type="submission" date="2020-01" db="EMBL/GenBank/DDBJ databases">
        <authorList>
            <person name="Rodrigo-Torres L."/>
            <person name="Arahal R. D."/>
            <person name="Lucena T."/>
        </authorList>
    </citation>
    <scope>NUCLEOTIDE SEQUENCE [LARGE SCALE GENOMIC DNA]</scope>
    <source>
        <strain evidence="1 2">CECT 9293</strain>
    </source>
</reference>
<evidence type="ECO:0000313" key="2">
    <source>
        <dbReference type="Proteomes" id="UP000445144"/>
    </source>
</evidence>
<proteinExistence type="predicted"/>
<gene>
    <name evidence="1" type="ORF">CHRY9293_01304</name>
</gene>
<dbReference type="Proteomes" id="UP000445144">
    <property type="component" value="Unassembled WGS sequence"/>
</dbReference>
<dbReference type="EMBL" id="CACVBR010000008">
    <property type="protein sequence ID" value="CAA7195060.1"/>
    <property type="molecule type" value="Genomic_DNA"/>
</dbReference>
<evidence type="ECO:0000313" key="1">
    <source>
        <dbReference type="EMBL" id="CAA7195060.1"/>
    </source>
</evidence>
<organism evidence="1 2">
    <name type="scientific">Chryseobacterium potabilaquae</name>
    <dbReference type="NCBI Taxonomy" id="2675057"/>
    <lineage>
        <taxon>Bacteria</taxon>
        <taxon>Pseudomonadati</taxon>
        <taxon>Bacteroidota</taxon>
        <taxon>Flavobacteriia</taxon>
        <taxon>Flavobacteriales</taxon>
        <taxon>Weeksellaceae</taxon>
        <taxon>Chryseobacterium group</taxon>
        <taxon>Chryseobacterium</taxon>
    </lineage>
</organism>